<dbReference type="Pfam" id="PF02541">
    <property type="entry name" value="Ppx-GppA"/>
    <property type="match status" value="1"/>
</dbReference>
<feature type="domain" description="Ppx/GppA phosphatase N-terminal" evidence="1">
    <location>
        <begin position="40"/>
        <end position="322"/>
    </location>
</feature>
<dbReference type="RefSeq" id="WP_311884589.1">
    <property type="nucleotide sequence ID" value="NZ_CP119391.1"/>
</dbReference>
<dbReference type="InterPro" id="IPR050273">
    <property type="entry name" value="GppA/Ppx_hydrolase"/>
</dbReference>
<dbReference type="InterPro" id="IPR043129">
    <property type="entry name" value="ATPase_NBD"/>
</dbReference>
<evidence type="ECO:0000313" key="2">
    <source>
        <dbReference type="EMBL" id="WNK20779.1"/>
    </source>
</evidence>
<dbReference type="InterPro" id="IPR003695">
    <property type="entry name" value="Ppx_GppA_N"/>
</dbReference>
<accession>A0ABY9Z3D6</accession>
<gene>
    <name evidence="2" type="ORF">P1P91_03615</name>
</gene>
<name>A0ABY9Z3D6_9GAMM</name>
<organism evidence="2 3">
    <name type="scientific">Halomonas piscis</name>
    <dbReference type="NCBI Taxonomy" id="3031727"/>
    <lineage>
        <taxon>Bacteria</taxon>
        <taxon>Pseudomonadati</taxon>
        <taxon>Pseudomonadota</taxon>
        <taxon>Gammaproteobacteria</taxon>
        <taxon>Oceanospirillales</taxon>
        <taxon>Halomonadaceae</taxon>
        <taxon>Halomonas</taxon>
    </lineage>
</organism>
<evidence type="ECO:0000259" key="1">
    <source>
        <dbReference type="Pfam" id="PF02541"/>
    </source>
</evidence>
<dbReference type="Gene3D" id="3.30.420.150">
    <property type="entry name" value="Exopolyphosphatase. Domain 2"/>
    <property type="match status" value="1"/>
</dbReference>
<protein>
    <submittedName>
        <fullName evidence="2">Ppx/GppA phosphatase family protein</fullName>
    </submittedName>
</protein>
<keyword evidence="3" id="KW-1185">Reference proteome</keyword>
<dbReference type="PANTHER" id="PTHR30005">
    <property type="entry name" value="EXOPOLYPHOSPHATASE"/>
    <property type="match status" value="1"/>
</dbReference>
<sequence>MPKDTPFSAAAGRAVSRHPGRAARRLAAIDLGSNSFHLLVASVIRARPHIVTRRGVKVQLAAGLDARGNLDRGAMQRGLECLEQFAAMLHKAPCAQLRIVGTSALRDAGNRHVFLDRAAALLGQPVEVISGREEARLIYLGAGHAREFNGRRLLVDVGGGSSECVIGEGMAPQLLESLAMGCVTFSRRFFPGGVISPANIQAAEQAALERLASVQAKYRRAGWDEAVGTSGTLKSVARVLYACGDSREKGLITRPGLEQLRARVLRYRHLDELALKGLKANRAGIFPAGIAIVSAIFQTFDLQQLRFVDGALREGMLHDMLSALPDAQAQTASPRPGRVAYRGP</sequence>
<dbReference type="PANTHER" id="PTHR30005:SF14">
    <property type="entry name" value="EXOPOLYPHOSPHATASE"/>
    <property type="match status" value="1"/>
</dbReference>
<dbReference type="SUPFAM" id="SSF53067">
    <property type="entry name" value="Actin-like ATPase domain"/>
    <property type="match status" value="2"/>
</dbReference>
<reference evidence="2 3" key="1">
    <citation type="submission" date="2023-03" db="EMBL/GenBank/DDBJ databases">
        <title>Halomonas sp. nov., isolated from Korean tranditional fermented seafood 'Jeotgal'.</title>
        <authorList>
            <person name="Kim B."/>
            <person name="Shin N.-R."/>
        </authorList>
    </citation>
    <scope>NUCLEOTIDE SEQUENCE [LARGE SCALE GENOMIC DNA]</scope>
    <source>
        <strain evidence="2 3">SG2L-4</strain>
    </source>
</reference>
<dbReference type="Proteomes" id="UP001301869">
    <property type="component" value="Chromosome"/>
</dbReference>
<dbReference type="EMBL" id="CP119391">
    <property type="protein sequence ID" value="WNK20779.1"/>
    <property type="molecule type" value="Genomic_DNA"/>
</dbReference>
<dbReference type="CDD" id="cd24053">
    <property type="entry name" value="ASKHA_NBD_EcPPX-GppA-like"/>
    <property type="match status" value="1"/>
</dbReference>
<proteinExistence type="predicted"/>
<evidence type="ECO:0000313" key="3">
    <source>
        <dbReference type="Proteomes" id="UP001301869"/>
    </source>
</evidence>
<dbReference type="Gene3D" id="3.30.420.40">
    <property type="match status" value="1"/>
</dbReference>